<dbReference type="PANTHER" id="PTHR33841">
    <property type="entry name" value="DNA METHYLTRANSFERASE YEEA-RELATED"/>
    <property type="match status" value="1"/>
</dbReference>
<protein>
    <recommendedName>
        <fullName evidence="1">site-specific DNA-methyltransferase (adenine-specific)</fullName>
        <ecNumber evidence="1">2.1.1.72</ecNumber>
    </recommendedName>
</protein>
<gene>
    <name evidence="8" type="ORF">Pfl04_16180</name>
</gene>
<evidence type="ECO:0000313" key="9">
    <source>
        <dbReference type="Proteomes" id="UP000653674"/>
    </source>
</evidence>
<keyword evidence="2" id="KW-0489">Methyltransferase</keyword>
<dbReference type="GO" id="GO:0003676">
    <property type="term" value="F:nucleic acid binding"/>
    <property type="evidence" value="ECO:0007669"/>
    <property type="project" value="InterPro"/>
</dbReference>
<evidence type="ECO:0000256" key="4">
    <source>
        <dbReference type="ARBA" id="ARBA00022691"/>
    </source>
</evidence>
<dbReference type="RefSeq" id="WP_168071651.1">
    <property type="nucleotide sequence ID" value="NZ_BAAAQJ010000003.1"/>
</dbReference>
<dbReference type="InterPro" id="IPR011639">
    <property type="entry name" value="MethylTrfase_TaqI-like_dom"/>
</dbReference>
<dbReference type="PROSITE" id="PS00092">
    <property type="entry name" value="N6_MTASE"/>
    <property type="match status" value="1"/>
</dbReference>
<proteinExistence type="predicted"/>
<dbReference type="GO" id="GO:0032259">
    <property type="term" value="P:methylation"/>
    <property type="evidence" value="ECO:0007669"/>
    <property type="project" value="UniProtKB-KW"/>
</dbReference>
<dbReference type="GO" id="GO:0004519">
    <property type="term" value="F:endonuclease activity"/>
    <property type="evidence" value="ECO:0007669"/>
    <property type="project" value="UniProtKB-KW"/>
</dbReference>
<dbReference type="PRINTS" id="PR00507">
    <property type="entry name" value="N12N6MTFRASE"/>
</dbReference>
<keyword evidence="9" id="KW-1185">Reference proteome</keyword>
<dbReference type="GO" id="GO:0006304">
    <property type="term" value="P:DNA modification"/>
    <property type="evidence" value="ECO:0007669"/>
    <property type="project" value="InterPro"/>
</dbReference>
<dbReference type="SUPFAM" id="SSF53335">
    <property type="entry name" value="S-adenosyl-L-methionine-dependent methyltransferases"/>
    <property type="match status" value="1"/>
</dbReference>
<evidence type="ECO:0000256" key="3">
    <source>
        <dbReference type="ARBA" id="ARBA00022679"/>
    </source>
</evidence>
<dbReference type="Pfam" id="PF07669">
    <property type="entry name" value="Eco57I"/>
    <property type="match status" value="1"/>
</dbReference>
<dbReference type="Proteomes" id="UP000653674">
    <property type="component" value="Unassembled WGS sequence"/>
</dbReference>
<evidence type="ECO:0000256" key="6">
    <source>
        <dbReference type="SAM" id="MobiDB-lite"/>
    </source>
</evidence>
<evidence type="ECO:0000256" key="5">
    <source>
        <dbReference type="ARBA" id="ARBA00047942"/>
    </source>
</evidence>
<feature type="domain" description="Type II methyltransferase M.TaqI-like" evidence="7">
    <location>
        <begin position="407"/>
        <end position="654"/>
    </location>
</feature>
<evidence type="ECO:0000259" key="7">
    <source>
        <dbReference type="Pfam" id="PF07669"/>
    </source>
</evidence>
<sequence>MVASDHHVDDPPIRRRRAEDDETHHGLPISLRTILGRLANRSRPRSEATLQADIRQLLLNGDFGLGDDDLDVDLETQVGDGRRIDIETGFTVIEVKKSLAGAGSARSAERQLAGYLQARSGQTGQRYVGVLTDGMQWRAYHLVGDGLSQVTRHDLTSAHSSGLDLLFWLEGVLATRQGIPPTPAEIARRLGADSTSHALDRAALAALYDEHADAASVKLKRELWAQLLRSALGTQFVDDKELFIEHTLMMNSASIIAHLVVGFDVMSGPPANLLSGQRFDQAGIGGVVEHDFFDWTIEVPGGAPFVLALTRRLARFDWSQVQHDVLKTLYESIIGAETRKRMGEYYTPDWLAERVVDATVTEPLRQRVLDPACGSGTFLFHAVRRYLNAADQAGVPLTEALTGLSDHVVGVDLHPVAVALARVTYLLAIGRDRLNNPSRGPVSIPVYLGDSVQWQERIDLFTEEHLKIRTGVETNAVVEALQFPEHLLNNASQFDRLVTSLSALAAKPHERRTRSALTALLDRLAIDEQDRPLIAETFSVMSDLHDEDRNHIWNYYIRNLARPVWLAMQANRVDVLVGNPPWLSYRHMSAEMQSVFRTLSRDRGLWHGNQFATHQDLSALFVARTIQQYLKVDGSFGFVMPNAALDGDYFSGFRYGWYSDPVEPTAVAFTHSWDLRRLRPHLFPQGAGVVFGRRTTTTRRRALPSTTERWSGKLPPGAQSWQHIEPCVWREDAELAAGGDTLDKSPYEPRFSSGANIFPQVLFFVEDAPAGPLGRPAGFREVRSARSSYEKAPWRSLPGVEGMVEARFVRPVLRGDSLLPYRILRAREAVLPLVGSRLIDIDDPELERHPGLEEWWRRVEDLWTTHRSSVRLTLAEQLDYRHKLTAQIPAPPLRVAYGKAGMHVAAAVVNDPDTIIEHALYFCTVASRAEGNYLCAILNSPVLTELVRPLMSYGKDERDVSKHLWRLPIPLYDPDDPKHQRLADLGSQQARAVEAMDIDVHANFVTLRRQVRAALAAHPGSTEIGAIVQEMLS</sequence>
<keyword evidence="8" id="KW-0540">Nuclease</keyword>
<keyword evidence="8" id="KW-0255">Endonuclease</keyword>
<evidence type="ECO:0000256" key="1">
    <source>
        <dbReference type="ARBA" id="ARBA00011900"/>
    </source>
</evidence>
<organism evidence="8 9">
    <name type="scientific">Planosporangium flavigriseum</name>
    <dbReference type="NCBI Taxonomy" id="373681"/>
    <lineage>
        <taxon>Bacteria</taxon>
        <taxon>Bacillati</taxon>
        <taxon>Actinomycetota</taxon>
        <taxon>Actinomycetes</taxon>
        <taxon>Micromonosporales</taxon>
        <taxon>Micromonosporaceae</taxon>
        <taxon>Planosporangium</taxon>
    </lineage>
</organism>
<comment type="caution">
    <text evidence="8">The sequence shown here is derived from an EMBL/GenBank/DDBJ whole genome shotgun (WGS) entry which is preliminary data.</text>
</comment>
<keyword evidence="8" id="KW-0378">Hydrolase</keyword>
<accession>A0A8J3LKT1</accession>
<evidence type="ECO:0000313" key="8">
    <source>
        <dbReference type="EMBL" id="GIG73214.1"/>
    </source>
</evidence>
<keyword evidence="3" id="KW-0808">Transferase</keyword>
<dbReference type="PANTHER" id="PTHR33841:SF1">
    <property type="entry name" value="DNA METHYLTRANSFERASE A"/>
    <property type="match status" value="1"/>
</dbReference>
<dbReference type="Gene3D" id="3.40.50.150">
    <property type="entry name" value="Vaccinia Virus protein VP39"/>
    <property type="match status" value="1"/>
</dbReference>
<evidence type="ECO:0000256" key="2">
    <source>
        <dbReference type="ARBA" id="ARBA00022603"/>
    </source>
</evidence>
<reference evidence="8" key="1">
    <citation type="submission" date="2021-01" db="EMBL/GenBank/DDBJ databases">
        <title>Whole genome shotgun sequence of Planosporangium flavigriseum NBRC 105377.</title>
        <authorList>
            <person name="Komaki H."/>
            <person name="Tamura T."/>
        </authorList>
    </citation>
    <scope>NUCLEOTIDE SEQUENCE</scope>
    <source>
        <strain evidence="8">NBRC 105377</strain>
    </source>
</reference>
<feature type="region of interest" description="Disordered" evidence="6">
    <location>
        <begin position="1"/>
        <end position="25"/>
    </location>
</feature>
<dbReference type="InterPro" id="IPR050953">
    <property type="entry name" value="N4_N6_ade-DNA_methylase"/>
</dbReference>
<name>A0A8J3LKT1_9ACTN</name>
<dbReference type="EMBL" id="BONU01000007">
    <property type="protein sequence ID" value="GIG73214.1"/>
    <property type="molecule type" value="Genomic_DNA"/>
</dbReference>
<dbReference type="AlphaFoldDB" id="A0A8J3LKT1"/>
<dbReference type="InterPro" id="IPR029063">
    <property type="entry name" value="SAM-dependent_MTases_sf"/>
</dbReference>
<keyword evidence="4" id="KW-0949">S-adenosyl-L-methionine</keyword>
<comment type="catalytic activity">
    <reaction evidence="5">
        <text>a 2'-deoxyadenosine in DNA + S-adenosyl-L-methionine = an N(6)-methyl-2'-deoxyadenosine in DNA + S-adenosyl-L-homocysteine + H(+)</text>
        <dbReference type="Rhea" id="RHEA:15197"/>
        <dbReference type="Rhea" id="RHEA-COMP:12418"/>
        <dbReference type="Rhea" id="RHEA-COMP:12419"/>
        <dbReference type="ChEBI" id="CHEBI:15378"/>
        <dbReference type="ChEBI" id="CHEBI:57856"/>
        <dbReference type="ChEBI" id="CHEBI:59789"/>
        <dbReference type="ChEBI" id="CHEBI:90615"/>
        <dbReference type="ChEBI" id="CHEBI:90616"/>
        <dbReference type="EC" id="2.1.1.72"/>
    </reaction>
</comment>
<dbReference type="EC" id="2.1.1.72" evidence="1"/>
<dbReference type="InterPro" id="IPR002052">
    <property type="entry name" value="DNA_methylase_N6_adenine_CS"/>
</dbReference>
<dbReference type="GO" id="GO:0009007">
    <property type="term" value="F:site-specific DNA-methyltransferase (adenine-specific) activity"/>
    <property type="evidence" value="ECO:0007669"/>
    <property type="project" value="UniProtKB-EC"/>
</dbReference>